<evidence type="ECO:0000313" key="2">
    <source>
        <dbReference type="Proteomes" id="UP001189624"/>
    </source>
</evidence>
<keyword evidence="2" id="KW-1185">Reference proteome</keyword>
<accession>A0AA87BDA7</accession>
<sequence>MTLRLLALRRTVVNIVHVSNDLTGNDLTGGSLNIDGVPCWPVVFVWAWALRG</sequence>
<name>A0AA87BDA7_9FABA</name>
<evidence type="ECO:0000313" key="1">
    <source>
        <dbReference type="EMBL" id="CAJ1979235.1"/>
    </source>
</evidence>
<dbReference type="Gramene" id="rna-AYBTSS11_LOCUS31449">
    <property type="protein sequence ID" value="CAJ1979235.1"/>
    <property type="gene ID" value="gene-AYBTSS11_LOCUS31449"/>
</dbReference>
<dbReference type="Proteomes" id="UP001189624">
    <property type="component" value="Chromosome 11"/>
</dbReference>
<reference evidence="1" key="1">
    <citation type="submission" date="2023-10" db="EMBL/GenBank/DDBJ databases">
        <authorList>
            <person name="Domelevo Entfellner J.-B."/>
        </authorList>
    </citation>
    <scope>NUCLEOTIDE SEQUENCE</scope>
</reference>
<dbReference type="AlphaFoldDB" id="A0AA87BDA7"/>
<proteinExistence type="predicted"/>
<protein>
    <submittedName>
        <fullName evidence="1">Uncharacterized protein</fullName>
    </submittedName>
</protein>
<dbReference type="EMBL" id="OY731408">
    <property type="protein sequence ID" value="CAJ1979235.1"/>
    <property type="molecule type" value="Genomic_DNA"/>
</dbReference>
<organism evidence="1 2">
    <name type="scientific">Sphenostylis stenocarpa</name>
    <dbReference type="NCBI Taxonomy" id="92480"/>
    <lineage>
        <taxon>Eukaryota</taxon>
        <taxon>Viridiplantae</taxon>
        <taxon>Streptophyta</taxon>
        <taxon>Embryophyta</taxon>
        <taxon>Tracheophyta</taxon>
        <taxon>Spermatophyta</taxon>
        <taxon>Magnoliopsida</taxon>
        <taxon>eudicotyledons</taxon>
        <taxon>Gunneridae</taxon>
        <taxon>Pentapetalae</taxon>
        <taxon>rosids</taxon>
        <taxon>fabids</taxon>
        <taxon>Fabales</taxon>
        <taxon>Fabaceae</taxon>
        <taxon>Papilionoideae</taxon>
        <taxon>50 kb inversion clade</taxon>
        <taxon>NPAAA clade</taxon>
        <taxon>indigoferoid/millettioid clade</taxon>
        <taxon>Phaseoleae</taxon>
        <taxon>Sphenostylis</taxon>
    </lineage>
</organism>
<gene>
    <name evidence="1" type="ORF">AYBTSS11_LOCUS31449</name>
</gene>